<feature type="domain" description="Major facilitator superfamily (MFS) profile" evidence="7">
    <location>
        <begin position="7"/>
        <end position="397"/>
    </location>
</feature>
<keyword evidence="4 6" id="KW-1133">Transmembrane helix</keyword>
<keyword evidence="5 6" id="KW-0472">Membrane</keyword>
<feature type="transmembrane region" description="Helical" evidence="6">
    <location>
        <begin position="131"/>
        <end position="152"/>
    </location>
</feature>
<sequence length="397" mass="42143">MAAHVRVFIIFTAAYFLSYFYRSANAVIAPNLAQELALDASQLGLMTSLFFATFAAVQLPLGIGLDRVGPRWVTSALMLVGATGSLLFAFAHSLAALALGRALIGVGMAGVLMGALKAFSRWYSPHRYQMLSGFLVGVGSAGALAAATPLAWLSETVGWRAVFVVGAVLVAGVAAAIAFGTRNTPPGIPWSGHAVDLRVLRAVFCDLRFWRMALLVFFTNGTLLAFQGLWAGPYLNDVYAVDALTRGNVLLLLSAGVTVGFLLSGWLSARLGLAKLVIAGTALFIVTQLVLALHPPLAVMALTGALFGWSGGLTIMLLAQPRYVFPVEVTGQATTAVNLFAIGGAALVQWWMGWLIALFPSIDVRYPPEAYSAALLVTAASTTAMLIFYWPMHKSDR</sequence>
<reference evidence="8" key="1">
    <citation type="journal article" date="2020" name="mSystems">
        <title>Genome- and Community-Level Interaction Insights into Carbon Utilization and Element Cycling Functions of Hydrothermarchaeota in Hydrothermal Sediment.</title>
        <authorList>
            <person name="Zhou Z."/>
            <person name="Liu Y."/>
            <person name="Xu W."/>
            <person name="Pan J."/>
            <person name="Luo Z.H."/>
            <person name="Li M."/>
        </authorList>
    </citation>
    <scope>NUCLEOTIDE SEQUENCE [LARGE SCALE GENOMIC DNA]</scope>
    <source>
        <strain evidence="8">SpSt-289</strain>
    </source>
</reference>
<feature type="transmembrane region" description="Helical" evidence="6">
    <location>
        <begin position="158"/>
        <end position="179"/>
    </location>
</feature>
<evidence type="ECO:0000256" key="2">
    <source>
        <dbReference type="ARBA" id="ARBA00022475"/>
    </source>
</evidence>
<feature type="transmembrane region" description="Helical" evidence="6">
    <location>
        <begin position="72"/>
        <end position="92"/>
    </location>
</feature>
<keyword evidence="2" id="KW-1003">Cell membrane</keyword>
<dbReference type="GO" id="GO:0022857">
    <property type="term" value="F:transmembrane transporter activity"/>
    <property type="evidence" value="ECO:0007669"/>
    <property type="project" value="InterPro"/>
</dbReference>
<dbReference type="PANTHER" id="PTHR43124">
    <property type="entry name" value="PURINE EFFLUX PUMP PBUE"/>
    <property type="match status" value="1"/>
</dbReference>
<evidence type="ECO:0000313" key="8">
    <source>
        <dbReference type="EMBL" id="HDX33529.1"/>
    </source>
</evidence>
<proteinExistence type="predicted"/>
<evidence type="ECO:0000256" key="5">
    <source>
        <dbReference type="ARBA" id="ARBA00023136"/>
    </source>
</evidence>
<name>A0A7C1K1L3_9CHLR</name>
<dbReference type="Pfam" id="PF07690">
    <property type="entry name" value="MFS_1"/>
    <property type="match status" value="1"/>
</dbReference>
<feature type="transmembrane region" description="Helical" evidence="6">
    <location>
        <begin position="42"/>
        <end position="65"/>
    </location>
</feature>
<feature type="transmembrane region" description="Helical" evidence="6">
    <location>
        <begin position="98"/>
        <end position="119"/>
    </location>
</feature>
<feature type="transmembrane region" description="Helical" evidence="6">
    <location>
        <begin position="299"/>
        <end position="319"/>
    </location>
</feature>
<evidence type="ECO:0000256" key="1">
    <source>
        <dbReference type="ARBA" id="ARBA00004651"/>
    </source>
</evidence>
<keyword evidence="3 6" id="KW-0812">Transmembrane</keyword>
<evidence type="ECO:0000256" key="6">
    <source>
        <dbReference type="SAM" id="Phobius"/>
    </source>
</evidence>
<comment type="caution">
    <text evidence="8">The sequence shown here is derived from an EMBL/GenBank/DDBJ whole genome shotgun (WGS) entry which is preliminary data.</text>
</comment>
<accession>A0A7C1K1L3</accession>
<organism evidence="8">
    <name type="scientific">Caldilinea aerophila</name>
    <dbReference type="NCBI Taxonomy" id="133453"/>
    <lineage>
        <taxon>Bacteria</taxon>
        <taxon>Bacillati</taxon>
        <taxon>Chloroflexota</taxon>
        <taxon>Caldilineae</taxon>
        <taxon>Caldilineales</taxon>
        <taxon>Caldilineaceae</taxon>
        <taxon>Caldilinea</taxon>
    </lineage>
</organism>
<dbReference type="InterPro" id="IPR011701">
    <property type="entry name" value="MFS"/>
</dbReference>
<dbReference type="AlphaFoldDB" id="A0A7C1K1L3"/>
<feature type="transmembrane region" description="Helical" evidence="6">
    <location>
        <begin position="339"/>
        <end position="359"/>
    </location>
</feature>
<dbReference type="SUPFAM" id="SSF103473">
    <property type="entry name" value="MFS general substrate transporter"/>
    <property type="match status" value="1"/>
</dbReference>
<dbReference type="EMBL" id="DSMG01000194">
    <property type="protein sequence ID" value="HDX33529.1"/>
    <property type="molecule type" value="Genomic_DNA"/>
</dbReference>
<feature type="transmembrane region" description="Helical" evidence="6">
    <location>
        <begin position="276"/>
        <end position="293"/>
    </location>
</feature>
<dbReference type="InterPro" id="IPR020846">
    <property type="entry name" value="MFS_dom"/>
</dbReference>
<feature type="transmembrane region" description="Helical" evidence="6">
    <location>
        <begin position="371"/>
        <end position="390"/>
    </location>
</feature>
<gene>
    <name evidence="8" type="ORF">ENQ20_18895</name>
</gene>
<dbReference type="PANTHER" id="PTHR43124:SF3">
    <property type="entry name" value="CHLORAMPHENICOL EFFLUX PUMP RV0191"/>
    <property type="match status" value="1"/>
</dbReference>
<evidence type="ECO:0000259" key="7">
    <source>
        <dbReference type="PROSITE" id="PS50850"/>
    </source>
</evidence>
<dbReference type="PROSITE" id="PS50850">
    <property type="entry name" value="MFS"/>
    <property type="match status" value="1"/>
</dbReference>
<dbReference type="InterPro" id="IPR050189">
    <property type="entry name" value="MFS_Efflux_Transporters"/>
</dbReference>
<comment type="subcellular location">
    <subcellularLocation>
        <location evidence="1">Cell membrane</location>
        <topology evidence="1">Multi-pass membrane protein</topology>
    </subcellularLocation>
</comment>
<dbReference type="GO" id="GO:0005886">
    <property type="term" value="C:plasma membrane"/>
    <property type="evidence" value="ECO:0007669"/>
    <property type="project" value="UniProtKB-SubCell"/>
</dbReference>
<feature type="transmembrane region" description="Helical" evidence="6">
    <location>
        <begin position="250"/>
        <end position="269"/>
    </location>
</feature>
<evidence type="ECO:0000256" key="3">
    <source>
        <dbReference type="ARBA" id="ARBA00022692"/>
    </source>
</evidence>
<dbReference type="Gene3D" id="1.20.1250.20">
    <property type="entry name" value="MFS general substrate transporter like domains"/>
    <property type="match status" value="2"/>
</dbReference>
<evidence type="ECO:0000256" key="4">
    <source>
        <dbReference type="ARBA" id="ARBA00022989"/>
    </source>
</evidence>
<dbReference type="InterPro" id="IPR036259">
    <property type="entry name" value="MFS_trans_sf"/>
</dbReference>
<protein>
    <submittedName>
        <fullName evidence="8">MFS transporter</fullName>
    </submittedName>
</protein>
<feature type="transmembrane region" description="Helical" evidence="6">
    <location>
        <begin position="209"/>
        <end position="230"/>
    </location>
</feature>